<evidence type="ECO:0000256" key="7">
    <source>
        <dbReference type="ARBA" id="ARBA00022679"/>
    </source>
</evidence>
<dbReference type="Pfam" id="PF00923">
    <property type="entry name" value="TAL_FSA"/>
    <property type="match status" value="1"/>
</dbReference>
<dbReference type="PANTHER" id="PTHR10683:SF31">
    <property type="entry name" value="TRANSALDOLASE"/>
    <property type="match status" value="1"/>
</dbReference>
<dbReference type="GO" id="GO:0006098">
    <property type="term" value="P:pentose-phosphate shunt"/>
    <property type="evidence" value="ECO:0007669"/>
    <property type="project" value="UniProtKB-UniRule"/>
</dbReference>
<dbReference type="InterPro" id="IPR001585">
    <property type="entry name" value="TAL/FSA"/>
</dbReference>
<keyword evidence="9 11" id="KW-0704">Schiff base</keyword>
<evidence type="ECO:0000256" key="9">
    <source>
        <dbReference type="ARBA" id="ARBA00023270"/>
    </source>
</evidence>
<accession>A0A1V4ERQ6</accession>
<comment type="catalytic activity">
    <reaction evidence="10 11">
        <text>D-sedoheptulose 7-phosphate + D-glyceraldehyde 3-phosphate = D-erythrose 4-phosphate + beta-D-fructose 6-phosphate</text>
        <dbReference type="Rhea" id="RHEA:17053"/>
        <dbReference type="ChEBI" id="CHEBI:16897"/>
        <dbReference type="ChEBI" id="CHEBI:57483"/>
        <dbReference type="ChEBI" id="CHEBI:57634"/>
        <dbReference type="ChEBI" id="CHEBI:59776"/>
        <dbReference type="EC" id="2.2.1.2"/>
    </reaction>
</comment>
<reference evidence="12 13" key="1">
    <citation type="submission" date="2017-02" db="EMBL/GenBank/DDBJ databases">
        <title>Draft genome of Acidibacillus ferrooxidans Huett2.</title>
        <authorList>
            <person name="Schopf S."/>
        </authorList>
    </citation>
    <scope>NUCLEOTIDE SEQUENCE [LARGE SCALE GENOMIC DNA]</scope>
    <source>
        <strain evidence="12 13">Huett2</strain>
    </source>
</reference>
<keyword evidence="13" id="KW-1185">Reference proteome</keyword>
<dbReference type="PROSITE" id="PS00958">
    <property type="entry name" value="TRANSALDOLASE_2"/>
    <property type="match status" value="1"/>
</dbReference>
<evidence type="ECO:0000256" key="1">
    <source>
        <dbReference type="ARBA" id="ARBA00003518"/>
    </source>
</evidence>
<dbReference type="EC" id="2.2.1.2" evidence="5 11"/>
<proteinExistence type="inferred from homology"/>
<dbReference type="InterPro" id="IPR013785">
    <property type="entry name" value="Aldolase_TIM"/>
</dbReference>
<dbReference type="SUPFAM" id="SSF51569">
    <property type="entry name" value="Aldolase"/>
    <property type="match status" value="1"/>
</dbReference>
<comment type="pathway">
    <text evidence="3 11">Carbohydrate degradation; pentose phosphate pathway; D-glyceraldehyde 3-phosphate and beta-D-fructose 6-phosphate from D-ribose 5-phosphate and D-xylulose 5-phosphate (non-oxidative stage): step 2/3.</text>
</comment>
<dbReference type="GO" id="GO:0004801">
    <property type="term" value="F:transaldolase activity"/>
    <property type="evidence" value="ECO:0007669"/>
    <property type="project" value="UniProtKB-UniRule"/>
</dbReference>
<name>A0A1V4ERQ6_9BACL</name>
<dbReference type="InterPro" id="IPR018225">
    <property type="entry name" value="Transaldolase_AS"/>
</dbReference>
<evidence type="ECO:0000256" key="8">
    <source>
        <dbReference type="ARBA" id="ARBA00023126"/>
    </source>
</evidence>
<keyword evidence="6 11" id="KW-0963">Cytoplasm</keyword>
<evidence type="ECO:0000256" key="4">
    <source>
        <dbReference type="ARBA" id="ARBA00008426"/>
    </source>
</evidence>
<sequence>MRSCRRTHGEVRLYGEPRHCGCQSIPAGGDPRVTTLHELHKHGQSAWLDYIRSDLFSTGEMSALLERGVRGMTSNPTIFEQAIGHSDLYRAKINALAARKKSAEEIYDALVFDDINAAAQSLLPLYEATDGEDGYVSLEVPPAFCDNHEQTEAEAHRLVKLLNLPNLMIKVPATPEGLIAFENLTADGISVNVTLMFTLRDYEDVAHAYLRGLSRRLKSGQTLRTVSSVASVFVSRIDAAVESRVGDALPALLKGSVAIANAQQIYQSFQAIFEGAPFAELRNHGARAQRPLFASTGTKNKAFRDVLYVETLIGPHTVNTMPPATLHAFLEHGVVKRTIDADKAHTQEILDACKTASIDLDEIGRELKKKGLDAFAQSFDSLMETIEKARAASLA</sequence>
<organism evidence="12 13">
    <name type="scientific">Ferroacidibacillus organovorans</name>
    <dbReference type="NCBI Taxonomy" id="1765683"/>
    <lineage>
        <taxon>Bacteria</taxon>
        <taxon>Bacillati</taxon>
        <taxon>Bacillota</taxon>
        <taxon>Bacilli</taxon>
        <taxon>Bacillales</taxon>
        <taxon>Alicyclobacillaceae</taxon>
        <taxon>Ferroacidibacillus</taxon>
    </lineage>
</organism>
<gene>
    <name evidence="11" type="primary">tal</name>
    <name evidence="12" type="ORF">B2M26_12725</name>
</gene>
<evidence type="ECO:0000256" key="2">
    <source>
        <dbReference type="ARBA" id="ARBA00004496"/>
    </source>
</evidence>
<dbReference type="CDD" id="cd00955">
    <property type="entry name" value="Transaldolase_like"/>
    <property type="match status" value="1"/>
</dbReference>
<dbReference type="NCBIfam" id="NF002881">
    <property type="entry name" value="PRK03343.1"/>
    <property type="match status" value="1"/>
</dbReference>
<evidence type="ECO:0000313" key="12">
    <source>
        <dbReference type="EMBL" id="OPG15318.1"/>
    </source>
</evidence>
<dbReference type="HAMAP" id="MF_00493">
    <property type="entry name" value="Transaldolase_2"/>
    <property type="match status" value="1"/>
</dbReference>
<dbReference type="EMBL" id="MWPS01000038">
    <property type="protein sequence ID" value="OPG15318.1"/>
    <property type="molecule type" value="Genomic_DNA"/>
</dbReference>
<keyword evidence="7 11" id="KW-0808">Transferase</keyword>
<evidence type="ECO:0000256" key="3">
    <source>
        <dbReference type="ARBA" id="ARBA00004857"/>
    </source>
</evidence>
<dbReference type="Gene3D" id="3.20.20.70">
    <property type="entry name" value="Aldolase class I"/>
    <property type="match status" value="1"/>
</dbReference>
<dbReference type="Proteomes" id="UP000190229">
    <property type="component" value="Unassembled WGS sequence"/>
</dbReference>
<protein>
    <recommendedName>
        <fullName evidence="5 11">Transaldolase</fullName>
        <ecNumber evidence="5 11">2.2.1.2</ecNumber>
    </recommendedName>
</protein>
<dbReference type="PIRSF" id="PIRSF036915">
    <property type="entry name" value="Trnald_Bac_Plnt"/>
    <property type="match status" value="1"/>
</dbReference>
<comment type="similarity">
    <text evidence="4 11">Belongs to the transaldolase family. Type 2 subfamily.</text>
</comment>
<evidence type="ECO:0000256" key="6">
    <source>
        <dbReference type="ARBA" id="ARBA00022490"/>
    </source>
</evidence>
<evidence type="ECO:0000313" key="13">
    <source>
        <dbReference type="Proteomes" id="UP000190229"/>
    </source>
</evidence>
<comment type="function">
    <text evidence="1 11">Transaldolase is important for the balance of metabolites in the pentose-phosphate pathway.</text>
</comment>
<dbReference type="NCBIfam" id="TIGR00876">
    <property type="entry name" value="tal_mycobact"/>
    <property type="match status" value="1"/>
</dbReference>
<evidence type="ECO:0000256" key="5">
    <source>
        <dbReference type="ARBA" id="ARBA00013151"/>
    </source>
</evidence>
<evidence type="ECO:0000256" key="11">
    <source>
        <dbReference type="HAMAP-Rule" id="MF_00493"/>
    </source>
</evidence>
<comment type="caution">
    <text evidence="12">The sequence shown here is derived from an EMBL/GenBank/DDBJ whole genome shotgun (WGS) entry which is preliminary data.</text>
</comment>
<dbReference type="PANTHER" id="PTHR10683">
    <property type="entry name" value="TRANSALDOLASE"/>
    <property type="match status" value="1"/>
</dbReference>
<keyword evidence="8 11" id="KW-0570">Pentose shunt</keyword>
<dbReference type="InterPro" id="IPR004732">
    <property type="entry name" value="Transaldolase_2"/>
</dbReference>
<dbReference type="UniPathway" id="UPA00115">
    <property type="reaction ID" value="UER00414"/>
</dbReference>
<evidence type="ECO:0000256" key="10">
    <source>
        <dbReference type="ARBA" id="ARBA00048810"/>
    </source>
</evidence>
<dbReference type="GO" id="GO:0005737">
    <property type="term" value="C:cytoplasm"/>
    <property type="evidence" value="ECO:0007669"/>
    <property type="project" value="UniProtKB-SubCell"/>
</dbReference>
<dbReference type="GO" id="GO:0005975">
    <property type="term" value="P:carbohydrate metabolic process"/>
    <property type="evidence" value="ECO:0007669"/>
    <property type="project" value="InterPro"/>
</dbReference>
<dbReference type="AlphaFoldDB" id="A0A1V4ERQ6"/>
<comment type="subcellular location">
    <subcellularLocation>
        <location evidence="2 11">Cytoplasm</location>
    </subcellularLocation>
</comment>
<feature type="active site" description="Schiff-base intermediate with substrate" evidence="11">
    <location>
        <position position="170"/>
    </location>
</feature>